<name>A0A1G1V5E0_9BACT</name>
<dbReference type="AlphaFoldDB" id="A0A1G1V5E0"/>
<evidence type="ECO:0000313" key="2">
    <source>
        <dbReference type="EMBL" id="OGY10608.1"/>
    </source>
</evidence>
<dbReference type="Proteomes" id="UP000178272">
    <property type="component" value="Unassembled WGS sequence"/>
</dbReference>
<sequence>MWLDSAELEKRISNLIISCKFTHINPERVYCYVSTGAKTRAYARIWGLGRIFQQALKIEPAYVIEAVSEKFDRLTSEQQEMVIIHELLHIPKSFSGALVPHRHKGGVNDKVVREVYVNMMRAKK</sequence>
<feature type="domain" description="Putative phage metallopeptidase" evidence="1">
    <location>
        <begin position="2"/>
        <end position="101"/>
    </location>
</feature>
<reference evidence="2 3" key="1">
    <citation type="journal article" date="2016" name="Nat. Commun.">
        <title>Thousands of microbial genomes shed light on interconnected biogeochemical processes in an aquifer system.</title>
        <authorList>
            <person name="Anantharaman K."/>
            <person name="Brown C.T."/>
            <person name="Hug L.A."/>
            <person name="Sharon I."/>
            <person name="Castelle C.J."/>
            <person name="Probst A.J."/>
            <person name="Thomas B.C."/>
            <person name="Singh A."/>
            <person name="Wilkins M.J."/>
            <person name="Karaoz U."/>
            <person name="Brodie E.L."/>
            <person name="Williams K.H."/>
            <person name="Hubbard S.S."/>
            <person name="Banfield J.F."/>
        </authorList>
    </citation>
    <scope>NUCLEOTIDE SEQUENCE [LARGE SCALE GENOMIC DNA]</scope>
</reference>
<dbReference type="InterPro" id="IPR043998">
    <property type="entry name" value="Put_Metallopep"/>
</dbReference>
<protein>
    <recommendedName>
        <fullName evidence="1">Putative phage metallopeptidase domain-containing protein</fullName>
    </recommendedName>
</protein>
<accession>A0A1G1V5E0</accession>
<organism evidence="2 3">
    <name type="scientific">Candidatus Blackburnbacteria bacterium RIFCSPHIGHO2_12_FULL_41_13b</name>
    <dbReference type="NCBI Taxonomy" id="1797517"/>
    <lineage>
        <taxon>Bacteria</taxon>
        <taxon>Candidatus Blackburniibacteriota</taxon>
    </lineage>
</organism>
<evidence type="ECO:0000313" key="3">
    <source>
        <dbReference type="Proteomes" id="UP000178272"/>
    </source>
</evidence>
<dbReference type="Pfam" id="PF18894">
    <property type="entry name" value="PhageMetallopep"/>
    <property type="match status" value="1"/>
</dbReference>
<evidence type="ECO:0000259" key="1">
    <source>
        <dbReference type="Pfam" id="PF18894"/>
    </source>
</evidence>
<comment type="caution">
    <text evidence="2">The sequence shown here is derived from an EMBL/GenBank/DDBJ whole genome shotgun (WGS) entry which is preliminary data.</text>
</comment>
<proteinExistence type="predicted"/>
<dbReference type="STRING" id="1797517.A3F61_03840"/>
<gene>
    <name evidence="2" type="ORF">A3F61_03840</name>
</gene>
<dbReference type="EMBL" id="MHCA01000053">
    <property type="protein sequence ID" value="OGY10608.1"/>
    <property type="molecule type" value="Genomic_DNA"/>
</dbReference>